<comment type="caution">
    <text evidence="1">The sequence shown here is derived from an EMBL/GenBank/DDBJ whole genome shotgun (WGS) entry which is preliminary data.</text>
</comment>
<evidence type="ECO:0000313" key="2">
    <source>
        <dbReference type="Proteomes" id="UP000180215"/>
    </source>
</evidence>
<sequence>MHGLATRRIPTAGELFKAKAVADKQVNAAVDAYLADSGTIADPNSDGYGLGLAAPIAEHGWASSVIASPNSSPSLTRGAILRARAQEV</sequence>
<protein>
    <submittedName>
        <fullName evidence="1">Uncharacterized protein</fullName>
    </submittedName>
</protein>
<dbReference type="AlphaFoldDB" id="A0A1S1P8U0"/>
<dbReference type="Proteomes" id="UP000180215">
    <property type="component" value="Unassembled WGS sequence"/>
</dbReference>
<proteinExistence type="predicted"/>
<organism evidence="1 2">
    <name type="scientific">Methylorubrum extorquens</name>
    <name type="common">Methylobacterium dichloromethanicum</name>
    <name type="synonym">Methylobacterium extorquens</name>
    <dbReference type="NCBI Taxonomy" id="408"/>
    <lineage>
        <taxon>Bacteria</taxon>
        <taxon>Pseudomonadati</taxon>
        <taxon>Pseudomonadota</taxon>
        <taxon>Alphaproteobacteria</taxon>
        <taxon>Hyphomicrobiales</taxon>
        <taxon>Methylobacteriaceae</taxon>
        <taxon>Methylorubrum</taxon>
    </lineage>
</organism>
<gene>
    <name evidence="1" type="ORF">BK022_04205</name>
</gene>
<accession>A0A1S1P8U0</accession>
<dbReference type="EMBL" id="MNAO01000027">
    <property type="protein sequence ID" value="OHV17656.1"/>
    <property type="molecule type" value="Genomic_DNA"/>
</dbReference>
<reference evidence="1 2" key="1">
    <citation type="submission" date="2016-10" db="EMBL/GenBank/DDBJ databases">
        <title>Draft genome sequence of Methylobacterium extorquens CP3, a seed endophyte of Crotalaria pumila with plant growth-promoting and metal tolerance properties.</title>
        <authorList>
            <person name="Sanchez-Lopez A.S."/>
            <person name="Van Hamme J.D."/>
            <person name="Thijs S."/>
            <person name="Mcammond B.M."/>
            <person name="Stevens V."/>
            <person name="Gonzalez-Chavez M.D.C."/>
            <person name="Vangronsveld J."/>
        </authorList>
    </citation>
    <scope>NUCLEOTIDE SEQUENCE [LARGE SCALE GENOMIC DNA]</scope>
    <source>
        <strain evidence="1 2">CP3</strain>
    </source>
</reference>
<evidence type="ECO:0000313" key="1">
    <source>
        <dbReference type="EMBL" id="OHV17656.1"/>
    </source>
</evidence>
<name>A0A1S1P8U0_METEX</name>